<keyword evidence="1" id="KW-0732">Signal</keyword>
<evidence type="ECO:0000313" key="2">
    <source>
        <dbReference type="EMBL" id="QQP86711.1"/>
    </source>
</evidence>
<sequence length="104" mass="11605">MKVQLFVMATMLTCGMAWAQNTPSTPKLTKENVLQELKTGCLQSGNTEKSCECSIKSFDDKLAKEEWDLLLTPPQSITQEDITKFKNVETKMLQVVSDCGATKQ</sequence>
<feature type="signal peptide" evidence="1">
    <location>
        <begin position="1"/>
        <end position="19"/>
    </location>
</feature>
<reference evidence="2 3" key="1">
    <citation type="submission" date="2021-01" db="EMBL/GenBank/DDBJ databases">
        <title>Entomomonas sp. F2A isolated from a house cricket (Acheta domesticus).</title>
        <authorList>
            <person name="Spergser J."/>
            <person name="Busse H.-J."/>
        </authorList>
    </citation>
    <scope>NUCLEOTIDE SEQUENCE [LARGE SCALE GENOMIC DNA]</scope>
    <source>
        <strain evidence="2 3">F2A</strain>
    </source>
</reference>
<name>A0A974NH99_9GAMM</name>
<dbReference type="KEGG" id="eaz:JHT90_05590"/>
<organism evidence="2 3">
    <name type="scientific">Entomomonas asaccharolytica</name>
    <dbReference type="NCBI Taxonomy" id="2785331"/>
    <lineage>
        <taxon>Bacteria</taxon>
        <taxon>Pseudomonadati</taxon>
        <taxon>Pseudomonadota</taxon>
        <taxon>Gammaproteobacteria</taxon>
        <taxon>Pseudomonadales</taxon>
        <taxon>Pseudomonadaceae</taxon>
        <taxon>Entomomonas</taxon>
    </lineage>
</organism>
<gene>
    <name evidence="2" type="ORF">JHT90_05590</name>
</gene>
<dbReference type="AlphaFoldDB" id="A0A974NH99"/>
<evidence type="ECO:0000256" key="1">
    <source>
        <dbReference type="SAM" id="SignalP"/>
    </source>
</evidence>
<dbReference type="Proteomes" id="UP000595278">
    <property type="component" value="Chromosome"/>
</dbReference>
<keyword evidence="3" id="KW-1185">Reference proteome</keyword>
<dbReference type="EMBL" id="CP067393">
    <property type="protein sequence ID" value="QQP86711.1"/>
    <property type="molecule type" value="Genomic_DNA"/>
</dbReference>
<proteinExistence type="predicted"/>
<accession>A0A974NH99</accession>
<protein>
    <submittedName>
        <fullName evidence="2">Uncharacterized protein</fullName>
    </submittedName>
</protein>
<dbReference type="RefSeq" id="WP_201095055.1">
    <property type="nucleotide sequence ID" value="NZ_CP067393.1"/>
</dbReference>
<evidence type="ECO:0000313" key="3">
    <source>
        <dbReference type="Proteomes" id="UP000595278"/>
    </source>
</evidence>
<feature type="chain" id="PRO_5037018474" evidence="1">
    <location>
        <begin position="20"/>
        <end position="104"/>
    </location>
</feature>